<dbReference type="InterPro" id="IPR036497">
    <property type="entry name" value="GLTP_sf"/>
</dbReference>
<dbReference type="InterPro" id="IPR014830">
    <property type="entry name" value="Glycolipid_transfer_prot_dom"/>
</dbReference>
<keyword evidence="2" id="KW-1185">Reference proteome</keyword>
<evidence type="ECO:0000313" key="1">
    <source>
        <dbReference type="EMBL" id="KAL0009646.1"/>
    </source>
</evidence>
<evidence type="ECO:0000313" key="2">
    <source>
        <dbReference type="Proteomes" id="UP001459277"/>
    </source>
</evidence>
<gene>
    <name evidence="1" type="ORF">SO802_004754</name>
</gene>
<proteinExistence type="predicted"/>
<evidence type="ECO:0008006" key="3">
    <source>
        <dbReference type="Google" id="ProtNLM"/>
    </source>
</evidence>
<dbReference type="GO" id="GO:0016020">
    <property type="term" value="C:membrane"/>
    <property type="evidence" value="ECO:0007669"/>
    <property type="project" value="TreeGrafter"/>
</dbReference>
<reference evidence="1 2" key="1">
    <citation type="submission" date="2024-01" db="EMBL/GenBank/DDBJ databases">
        <title>A telomere-to-telomere, gap-free genome of sweet tea (Lithocarpus litseifolius).</title>
        <authorList>
            <person name="Zhou J."/>
        </authorList>
    </citation>
    <scope>NUCLEOTIDE SEQUENCE [LARGE SCALE GENOMIC DNA]</scope>
    <source>
        <strain evidence="1">Zhou-2022a</strain>
        <tissue evidence="1">Leaf</tissue>
    </source>
</reference>
<dbReference type="Proteomes" id="UP001459277">
    <property type="component" value="Unassembled WGS sequence"/>
</dbReference>
<sequence length="147" mass="16599">MNQCSLANQMYIKHSYFVKECIRTHNKKTCKDEFQEKIRKIELRTSIEGRKSLAEISSVAYEQVIAPYHGWASSDGFILSIGLSAKAVIAAMERLPSSDLILQLLNEDEESVKEPLQKYVTAAKAVLQYVDNLFLSSETGAELLRLI</sequence>
<dbReference type="EMBL" id="JAZDWU010000002">
    <property type="protein sequence ID" value="KAL0009646.1"/>
    <property type="molecule type" value="Genomic_DNA"/>
</dbReference>
<comment type="caution">
    <text evidence="1">The sequence shown here is derived from an EMBL/GenBank/DDBJ whole genome shotgun (WGS) entry which is preliminary data.</text>
</comment>
<dbReference type="PANTHER" id="PTHR10219">
    <property type="entry name" value="GLYCOLIPID TRANSFER PROTEIN-RELATED"/>
    <property type="match status" value="1"/>
</dbReference>
<accession>A0AAW2DKS3</accession>
<dbReference type="Gene3D" id="1.10.3520.10">
    <property type="entry name" value="Glycolipid transfer protein"/>
    <property type="match status" value="1"/>
</dbReference>
<dbReference type="GO" id="GO:1902388">
    <property type="term" value="F:ceramide 1-phosphate transfer activity"/>
    <property type="evidence" value="ECO:0007669"/>
    <property type="project" value="TreeGrafter"/>
</dbReference>
<dbReference type="SUPFAM" id="SSF110004">
    <property type="entry name" value="Glycolipid transfer protein, GLTP"/>
    <property type="match status" value="1"/>
</dbReference>
<dbReference type="GO" id="GO:1902387">
    <property type="term" value="F:ceramide 1-phosphate binding"/>
    <property type="evidence" value="ECO:0007669"/>
    <property type="project" value="TreeGrafter"/>
</dbReference>
<name>A0AAW2DKS3_9ROSI</name>
<dbReference type="AlphaFoldDB" id="A0AAW2DKS3"/>
<protein>
    <recommendedName>
        <fullName evidence="3">Glycolipid transfer protein domain-containing protein</fullName>
    </recommendedName>
</protein>
<organism evidence="1 2">
    <name type="scientific">Lithocarpus litseifolius</name>
    <dbReference type="NCBI Taxonomy" id="425828"/>
    <lineage>
        <taxon>Eukaryota</taxon>
        <taxon>Viridiplantae</taxon>
        <taxon>Streptophyta</taxon>
        <taxon>Embryophyta</taxon>
        <taxon>Tracheophyta</taxon>
        <taxon>Spermatophyta</taxon>
        <taxon>Magnoliopsida</taxon>
        <taxon>eudicotyledons</taxon>
        <taxon>Gunneridae</taxon>
        <taxon>Pentapetalae</taxon>
        <taxon>rosids</taxon>
        <taxon>fabids</taxon>
        <taxon>Fagales</taxon>
        <taxon>Fagaceae</taxon>
        <taxon>Lithocarpus</taxon>
    </lineage>
</organism>
<dbReference type="GO" id="GO:0005829">
    <property type="term" value="C:cytosol"/>
    <property type="evidence" value="ECO:0007669"/>
    <property type="project" value="TreeGrafter"/>
</dbReference>
<dbReference type="PANTHER" id="PTHR10219:SF43">
    <property type="entry name" value="GLYCOLIPID TRANSFER PROTEIN DOMAIN-CONTAINING PROTEIN"/>
    <property type="match status" value="1"/>
</dbReference>